<dbReference type="AlphaFoldDB" id="A0A382IAN4"/>
<sequence>METWRSMLQDVQKNGKASSNMTLN</sequence>
<dbReference type="EMBL" id="UINC01066030">
    <property type="protein sequence ID" value="SVB96309.1"/>
    <property type="molecule type" value="Genomic_DNA"/>
</dbReference>
<feature type="region of interest" description="Disordered" evidence="1">
    <location>
        <begin position="1"/>
        <end position="24"/>
    </location>
</feature>
<feature type="compositionally biased region" description="Polar residues" evidence="1">
    <location>
        <begin position="9"/>
        <end position="24"/>
    </location>
</feature>
<accession>A0A382IAN4</accession>
<proteinExistence type="predicted"/>
<evidence type="ECO:0000313" key="2">
    <source>
        <dbReference type="EMBL" id="SVB96309.1"/>
    </source>
</evidence>
<name>A0A382IAN4_9ZZZZ</name>
<gene>
    <name evidence="2" type="ORF">METZ01_LOCUS249163</name>
</gene>
<feature type="non-terminal residue" evidence="2">
    <location>
        <position position="24"/>
    </location>
</feature>
<reference evidence="2" key="1">
    <citation type="submission" date="2018-05" db="EMBL/GenBank/DDBJ databases">
        <authorList>
            <person name="Lanie J.A."/>
            <person name="Ng W.-L."/>
            <person name="Kazmierczak K.M."/>
            <person name="Andrzejewski T.M."/>
            <person name="Davidsen T.M."/>
            <person name="Wayne K.J."/>
            <person name="Tettelin H."/>
            <person name="Glass J.I."/>
            <person name="Rusch D."/>
            <person name="Podicherti R."/>
            <person name="Tsui H.-C.T."/>
            <person name="Winkler M.E."/>
        </authorList>
    </citation>
    <scope>NUCLEOTIDE SEQUENCE</scope>
</reference>
<evidence type="ECO:0000256" key="1">
    <source>
        <dbReference type="SAM" id="MobiDB-lite"/>
    </source>
</evidence>
<organism evidence="2">
    <name type="scientific">marine metagenome</name>
    <dbReference type="NCBI Taxonomy" id="408172"/>
    <lineage>
        <taxon>unclassified sequences</taxon>
        <taxon>metagenomes</taxon>
        <taxon>ecological metagenomes</taxon>
    </lineage>
</organism>
<protein>
    <submittedName>
        <fullName evidence="2">Uncharacterized protein</fullName>
    </submittedName>
</protein>